<dbReference type="GO" id="GO:0004526">
    <property type="term" value="F:ribonuclease P activity"/>
    <property type="evidence" value="ECO:0007669"/>
    <property type="project" value="InterPro"/>
</dbReference>
<dbReference type="HAMAP" id="MF_00227">
    <property type="entry name" value="RNase_P"/>
    <property type="match status" value="1"/>
</dbReference>
<dbReference type="GO" id="GO:0000049">
    <property type="term" value="F:tRNA binding"/>
    <property type="evidence" value="ECO:0007669"/>
    <property type="project" value="InterPro"/>
</dbReference>
<evidence type="ECO:0000256" key="5">
    <source>
        <dbReference type="ARBA" id="ARBA00022884"/>
    </source>
</evidence>
<sequence length="122" mass="14223">MTLEAPARLRLNRAMRIRQGSDFARLKQQGRRLTRGCLVINWLELPADSQTRFAVITTRKLGNAVARNRCRRLLRECFRLHQHALRQPVEMVMIARRSLVGRKYASVEKNYLAVMHDAKLIV</sequence>
<keyword evidence="4" id="KW-0378">Hydrolase</keyword>
<evidence type="ECO:0000256" key="1">
    <source>
        <dbReference type="ARBA" id="ARBA00022694"/>
    </source>
</evidence>
<dbReference type="PANTHER" id="PTHR33992:SF1">
    <property type="entry name" value="RIBONUCLEASE P PROTEIN COMPONENT"/>
    <property type="match status" value="1"/>
</dbReference>
<dbReference type="EMBL" id="UINC01140555">
    <property type="protein sequence ID" value="SVD27767.1"/>
    <property type="molecule type" value="Genomic_DNA"/>
</dbReference>
<keyword evidence="5" id="KW-0694">RNA-binding</keyword>
<accession>A0A382U1B5</accession>
<dbReference type="GO" id="GO:0030677">
    <property type="term" value="C:ribonuclease P complex"/>
    <property type="evidence" value="ECO:0007669"/>
    <property type="project" value="TreeGrafter"/>
</dbReference>
<dbReference type="AlphaFoldDB" id="A0A382U1B5"/>
<keyword evidence="3" id="KW-0255">Endonuclease</keyword>
<dbReference type="NCBIfam" id="TIGR00188">
    <property type="entry name" value="rnpA"/>
    <property type="match status" value="1"/>
</dbReference>
<gene>
    <name evidence="6" type="ORF">METZ01_LOCUS380621</name>
</gene>
<evidence type="ECO:0000256" key="4">
    <source>
        <dbReference type="ARBA" id="ARBA00022801"/>
    </source>
</evidence>
<dbReference type="InterPro" id="IPR020568">
    <property type="entry name" value="Ribosomal_Su5_D2-typ_SF"/>
</dbReference>
<dbReference type="GO" id="GO:0042781">
    <property type="term" value="F:3'-tRNA processing endoribonuclease activity"/>
    <property type="evidence" value="ECO:0007669"/>
    <property type="project" value="TreeGrafter"/>
</dbReference>
<dbReference type="PANTHER" id="PTHR33992">
    <property type="entry name" value="RIBONUCLEASE P PROTEIN COMPONENT"/>
    <property type="match status" value="1"/>
</dbReference>
<dbReference type="InterPro" id="IPR000100">
    <property type="entry name" value="RNase_P"/>
</dbReference>
<evidence type="ECO:0000256" key="3">
    <source>
        <dbReference type="ARBA" id="ARBA00022759"/>
    </source>
</evidence>
<evidence type="ECO:0000256" key="2">
    <source>
        <dbReference type="ARBA" id="ARBA00022722"/>
    </source>
</evidence>
<keyword evidence="2" id="KW-0540">Nuclease</keyword>
<name>A0A382U1B5_9ZZZZ</name>
<proteinExistence type="inferred from homology"/>
<protein>
    <submittedName>
        <fullName evidence="6">Uncharacterized protein</fullName>
    </submittedName>
</protein>
<dbReference type="Pfam" id="PF00825">
    <property type="entry name" value="Ribonuclease_P"/>
    <property type="match status" value="1"/>
</dbReference>
<dbReference type="InterPro" id="IPR014721">
    <property type="entry name" value="Ribsml_uS5_D2-typ_fold_subgr"/>
</dbReference>
<organism evidence="6">
    <name type="scientific">marine metagenome</name>
    <dbReference type="NCBI Taxonomy" id="408172"/>
    <lineage>
        <taxon>unclassified sequences</taxon>
        <taxon>metagenomes</taxon>
        <taxon>ecological metagenomes</taxon>
    </lineage>
</organism>
<reference evidence="6" key="1">
    <citation type="submission" date="2018-05" db="EMBL/GenBank/DDBJ databases">
        <authorList>
            <person name="Lanie J.A."/>
            <person name="Ng W.-L."/>
            <person name="Kazmierczak K.M."/>
            <person name="Andrzejewski T.M."/>
            <person name="Davidsen T.M."/>
            <person name="Wayne K.J."/>
            <person name="Tettelin H."/>
            <person name="Glass J.I."/>
            <person name="Rusch D."/>
            <person name="Podicherti R."/>
            <person name="Tsui H.-C.T."/>
            <person name="Winkler M.E."/>
        </authorList>
    </citation>
    <scope>NUCLEOTIDE SEQUENCE</scope>
</reference>
<keyword evidence="1" id="KW-0819">tRNA processing</keyword>
<dbReference type="SUPFAM" id="SSF54211">
    <property type="entry name" value="Ribosomal protein S5 domain 2-like"/>
    <property type="match status" value="1"/>
</dbReference>
<dbReference type="Gene3D" id="3.30.230.10">
    <property type="match status" value="1"/>
</dbReference>
<evidence type="ECO:0000313" key="6">
    <source>
        <dbReference type="EMBL" id="SVD27767.1"/>
    </source>
</evidence>